<dbReference type="InterPro" id="IPR004677">
    <property type="entry name" value="Cyt_c_oxidase_cbb3_su1"/>
</dbReference>
<evidence type="ECO:0000256" key="3">
    <source>
        <dbReference type="ARBA" id="ARBA00004651"/>
    </source>
</evidence>
<dbReference type="Gene3D" id="1.10.760.10">
    <property type="entry name" value="Cytochrome c-like domain"/>
    <property type="match status" value="1"/>
</dbReference>
<sequence length="710" mass="80218">MSGTTLEQFSYDNKIVKYFGVATIAWGIVGMLVGVLAATQLFLPEANLGNPYTTFGRIRPLHTNAVIFAFVGNAIFAGIYYSMPRLLKTPMWSKALSWFHFWGWQLIILLAAITLPLGLTSSKEYAELEWPIDILITVVWVAFGANMIGALIKRREKHMYVAIWFYMASFVTIAVLHIFNSLALPVSFFKSYSAYAGVQDALVQWWYGHNAVAFFLTTPFLGLMYYYLPKAANRPVYSYKLSIIHFWSLIFLYIWAGPHHLLYTALPEWAQILGVVFSIMLIAPSWGGMVNGLLTLRGAWDKVRVDPVLKFMVVAVTAYGMATFEGPLLSLKNVNAIAHYTDWIVAHVHIGGLGWNGFFTFAMLYWLWPKMWKTNLYSTKLATTHFWLGTIGILFYALPMYVAALTQSLMWKEFSDAGRLVYPNFLETVVQIVPMYMLRAFGGVLYLSGVFLMVYNMFKTASQGTFVPEEADEAPALTAHKEEKGEFWHRAWERKPIFFTILATVAILIGGAIEIIPTILVKSNVPTISSVDPYTPLELQGRDLYISHGCVGCHSQMIRPFRSETERFGEYSKAGEFVYDRPFLWGSKRTGPDLHRVGGKYPDSWHYHHMVDPRSMSPGSLMPPYPWLATNTMDHEDVPAKIRTLQKLGVPYPEGYDQQANVDLQVQAEEIVASLQSAGVEVMPQSEIVALIAYLQRLGTDIKKTANTNP</sequence>
<evidence type="ECO:0000256" key="9">
    <source>
        <dbReference type="ARBA" id="ARBA00022660"/>
    </source>
</evidence>
<dbReference type="InterPro" id="IPR036927">
    <property type="entry name" value="Cyt_c_oxase-like_su1_sf"/>
</dbReference>
<evidence type="ECO:0000256" key="13">
    <source>
        <dbReference type="ARBA" id="ARBA00022982"/>
    </source>
</evidence>
<evidence type="ECO:0000256" key="10">
    <source>
        <dbReference type="ARBA" id="ARBA00022692"/>
    </source>
</evidence>
<accession>A0ABW4VU47</accession>
<feature type="transmembrane region" description="Helical" evidence="21">
    <location>
        <begin position="95"/>
        <end position="118"/>
    </location>
</feature>
<comment type="caution">
    <text evidence="24">The sequence shown here is derived from an EMBL/GenBank/DDBJ whole genome shotgun (WGS) entry which is preliminary data.</text>
</comment>
<dbReference type="PROSITE" id="PS00077">
    <property type="entry name" value="COX1_CUB"/>
    <property type="match status" value="1"/>
</dbReference>
<comment type="cofactor">
    <cofactor evidence="2">
        <name>Cu(2+)</name>
        <dbReference type="ChEBI" id="CHEBI:29036"/>
    </cofactor>
</comment>
<dbReference type="NCBIfam" id="NF011053">
    <property type="entry name" value="PRK14485.1"/>
    <property type="match status" value="1"/>
</dbReference>
<feature type="transmembrane region" description="Helical" evidence="21">
    <location>
        <begin position="344"/>
        <end position="366"/>
    </location>
</feature>
<evidence type="ECO:0000256" key="19">
    <source>
        <dbReference type="PROSITE-ProRule" id="PRU00433"/>
    </source>
</evidence>
<evidence type="ECO:0000256" key="14">
    <source>
        <dbReference type="ARBA" id="ARBA00022989"/>
    </source>
</evidence>
<dbReference type="NCBIfam" id="NF011055">
    <property type="entry name" value="PRK14487.1"/>
    <property type="match status" value="1"/>
</dbReference>
<comment type="pathway">
    <text evidence="4">Energy metabolism; oxidative phosphorylation.</text>
</comment>
<evidence type="ECO:0000256" key="12">
    <source>
        <dbReference type="ARBA" id="ARBA00022967"/>
    </source>
</evidence>
<dbReference type="CDD" id="cd01661">
    <property type="entry name" value="cbb3_Oxidase_I"/>
    <property type="match status" value="1"/>
</dbReference>
<keyword evidence="25" id="KW-1185">Reference proteome</keyword>
<keyword evidence="14 21" id="KW-1133">Transmembrane helix</keyword>
<keyword evidence="9 20" id="KW-0679">Respiratory chain</keyword>
<evidence type="ECO:0000256" key="2">
    <source>
        <dbReference type="ARBA" id="ARBA00001973"/>
    </source>
</evidence>
<evidence type="ECO:0000256" key="21">
    <source>
        <dbReference type="SAM" id="Phobius"/>
    </source>
</evidence>
<dbReference type="Pfam" id="PF00115">
    <property type="entry name" value="COX1"/>
    <property type="match status" value="1"/>
</dbReference>
<evidence type="ECO:0000259" key="23">
    <source>
        <dbReference type="PROSITE" id="PS51007"/>
    </source>
</evidence>
<evidence type="ECO:0000256" key="6">
    <source>
        <dbReference type="ARBA" id="ARBA00022448"/>
    </source>
</evidence>
<dbReference type="PROSITE" id="PS51007">
    <property type="entry name" value="CYTC"/>
    <property type="match status" value="1"/>
</dbReference>
<feature type="domain" description="Cytochrome c" evidence="23">
    <location>
        <begin position="536"/>
        <end position="699"/>
    </location>
</feature>
<evidence type="ECO:0000313" key="24">
    <source>
        <dbReference type="EMBL" id="MFD2037090.1"/>
    </source>
</evidence>
<comment type="subcellular location">
    <subcellularLocation>
        <location evidence="3">Cell membrane</location>
        <topology evidence="3">Multi-pass membrane protein</topology>
    </subcellularLocation>
</comment>
<dbReference type="SUPFAM" id="SSF81442">
    <property type="entry name" value="Cytochrome c oxidase subunit I-like"/>
    <property type="match status" value="1"/>
</dbReference>
<dbReference type="PANTHER" id="PTHR10422:SF29">
    <property type="entry name" value="CYTOCHROME C OXIDASE SUBUNIT 1 HOMOLOG, BACTEROID"/>
    <property type="match status" value="1"/>
</dbReference>
<dbReference type="InterPro" id="IPR023616">
    <property type="entry name" value="Cyt_c_oxase-like_su1_dom"/>
</dbReference>
<comment type="catalytic activity">
    <reaction evidence="18">
        <text>4 Fe(II)-[cytochrome c] + O2 + 8 H(+)(in) = 4 Fe(III)-[cytochrome c] + 2 H2O + 4 H(+)(out)</text>
        <dbReference type="Rhea" id="RHEA:11436"/>
        <dbReference type="Rhea" id="RHEA-COMP:10350"/>
        <dbReference type="Rhea" id="RHEA-COMP:14399"/>
        <dbReference type="ChEBI" id="CHEBI:15377"/>
        <dbReference type="ChEBI" id="CHEBI:15378"/>
        <dbReference type="ChEBI" id="CHEBI:15379"/>
        <dbReference type="ChEBI" id="CHEBI:29033"/>
        <dbReference type="ChEBI" id="CHEBI:29034"/>
        <dbReference type="EC" id="7.1.1.9"/>
    </reaction>
</comment>
<dbReference type="NCBIfam" id="TIGR00780">
    <property type="entry name" value="ccoN"/>
    <property type="match status" value="1"/>
</dbReference>
<keyword evidence="17 21" id="KW-0472">Membrane</keyword>
<feature type="transmembrane region" description="Helical" evidence="21">
    <location>
        <begin position="18"/>
        <end position="43"/>
    </location>
</feature>
<dbReference type="SUPFAM" id="SSF46626">
    <property type="entry name" value="Cytochrome c"/>
    <property type="match status" value="1"/>
</dbReference>
<comment type="cofactor">
    <cofactor evidence="1">
        <name>heme b</name>
        <dbReference type="ChEBI" id="CHEBI:60344"/>
    </cofactor>
</comment>
<keyword evidence="10 20" id="KW-0812">Transmembrane</keyword>
<keyword evidence="7" id="KW-1003">Cell membrane</keyword>
<dbReference type="EC" id="7.1.1.9" evidence="5"/>
<feature type="transmembrane region" description="Helical" evidence="21">
    <location>
        <begin position="386"/>
        <end position="404"/>
    </location>
</feature>
<keyword evidence="15 19" id="KW-0408">Iron</keyword>
<evidence type="ECO:0000256" key="4">
    <source>
        <dbReference type="ARBA" id="ARBA00004673"/>
    </source>
</evidence>
<dbReference type="InterPro" id="IPR023615">
    <property type="entry name" value="Cyt_c_Oxase_su1_BS"/>
</dbReference>
<evidence type="ECO:0000256" key="20">
    <source>
        <dbReference type="RuleBase" id="RU000370"/>
    </source>
</evidence>
<evidence type="ECO:0000313" key="25">
    <source>
        <dbReference type="Proteomes" id="UP001597361"/>
    </source>
</evidence>
<dbReference type="Gene3D" id="1.20.210.10">
    <property type="entry name" value="Cytochrome c oxidase-like, subunit I domain"/>
    <property type="match status" value="1"/>
</dbReference>
<evidence type="ECO:0000256" key="18">
    <source>
        <dbReference type="ARBA" id="ARBA00047816"/>
    </source>
</evidence>
<keyword evidence="13 20" id="KW-0249">Electron transport</keyword>
<dbReference type="InterPro" id="IPR000883">
    <property type="entry name" value="Cyt_C_Oxase_1"/>
</dbReference>
<evidence type="ECO:0000259" key="22">
    <source>
        <dbReference type="PROSITE" id="PS50855"/>
    </source>
</evidence>
<evidence type="ECO:0000256" key="17">
    <source>
        <dbReference type="ARBA" id="ARBA00023136"/>
    </source>
</evidence>
<evidence type="ECO:0000256" key="1">
    <source>
        <dbReference type="ARBA" id="ARBA00001970"/>
    </source>
</evidence>
<keyword evidence="16" id="KW-0186">Copper</keyword>
<feature type="transmembrane region" description="Helical" evidence="21">
    <location>
        <begin position="63"/>
        <end position="83"/>
    </location>
</feature>
<dbReference type="PROSITE" id="PS50855">
    <property type="entry name" value="COX1"/>
    <property type="match status" value="1"/>
</dbReference>
<evidence type="ECO:0000256" key="8">
    <source>
        <dbReference type="ARBA" id="ARBA00022617"/>
    </source>
</evidence>
<feature type="transmembrane region" description="Helical" evidence="21">
    <location>
        <begin position="436"/>
        <end position="455"/>
    </location>
</feature>
<evidence type="ECO:0000256" key="15">
    <source>
        <dbReference type="ARBA" id="ARBA00023004"/>
    </source>
</evidence>
<feature type="transmembrane region" description="Helical" evidence="21">
    <location>
        <begin position="164"/>
        <end position="186"/>
    </location>
</feature>
<feature type="transmembrane region" description="Helical" evidence="21">
    <location>
        <begin position="206"/>
        <end position="227"/>
    </location>
</feature>
<reference evidence="25" key="1">
    <citation type="journal article" date="2019" name="Int. J. Syst. Evol. Microbiol.">
        <title>The Global Catalogue of Microorganisms (GCM) 10K type strain sequencing project: providing services to taxonomists for standard genome sequencing and annotation.</title>
        <authorList>
            <consortium name="The Broad Institute Genomics Platform"/>
            <consortium name="The Broad Institute Genome Sequencing Center for Infectious Disease"/>
            <person name="Wu L."/>
            <person name="Ma J."/>
        </authorList>
    </citation>
    <scope>NUCLEOTIDE SEQUENCE [LARGE SCALE GENOMIC DNA]</scope>
    <source>
        <strain evidence="25">CGMCC 1.15180</strain>
    </source>
</reference>
<dbReference type="PANTHER" id="PTHR10422">
    <property type="entry name" value="CYTOCHROME C OXIDASE SUBUNIT 1"/>
    <property type="match status" value="1"/>
</dbReference>
<dbReference type="RefSeq" id="WP_376888699.1">
    <property type="nucleotide sequence ID" value="NZ_JBHUHR010000046.1"/>
</dbReference>
<proteinExistence type="inferred from homology"/>
<gene>
    <name evidence="24" type="primary">ccoN</name>
    <name evidence="24" type="ORF">ACFSKL_19990</name>
</gene>
<evidence type="ECO:0000256" key="16">
    <source>
        <dbReference type="ARBA" id="ARBA00023008"/>
    </source>
</evidence>
<dbReference type="NCBIfam" id="TIGR00781">
    <property type="entry name" value="ccoO"/>
    <property type="match status" value="1"/>
</dbReference>
<evidence type="ECO:0000256" key="7">
    <source>
        <dbReference type="ARBA" id="ARBA00022475"/>
    </source>
</evidence>
<dbReference type="InterPro" id="IPR009056">
    <property type="entry name" value="Cyt_c-like_dom"/>
</dbReference>
<organism evidence="24 25">
    <name type="scientific">Belliella marina</name>
    <dbReference type="NCBI Taxonomy" id="1644146"/>
    <lineage>
        <taxon>Bacteria</taxon>
        <taxon>Pseudomonadati</taxon>
        <taxon>Bacteroidota</taxon>
        <taxon>Cytophagia</taxon>
        <taxon>Cytophagales</taxon>
        <taxon>Cyclobacteriaceae</taxon>
        <taxon>Belliella</taxon>
    </lineage>
</organism>
<feature type="transmembrane region" description="Helical" evidence="21">
    <location>
        <begin position="239"/>
        <end position="257"/>
    </location>
</feature>
<evidence type="ECO:0000256" key="11">
    <source>
        <dbReference type="ARBA" id="ARBA00022723"/>
    </source>
</evidence>
<dbReference type="Proteomes" id="UP001597361">
    <property type="component" value="Unassembled WGS sequence"/>
</dbReference>
<name>A0ABW4VU47_9BACT</name>
<keyword evidence="12" id="KW-1278">Translocase</keyword>
<keyword evidence="11 19" id="KW-0479">Metal-binding</keyword>
<feature type="transmembrane region" description="Helical" evidence="21">
    <location>
        <begin position="497"/>
        <end position="520"/>
    </location>
</feature>
<keyword evidence="8 19" id="KW-0349">Heme</keyword>
<dbReference type="Pfam" id="PF02433">
    <property type="entry name" value="FixO"/>
    <property type="match status" value="1"/>
</dbReference>
<dbReference type="InterPro" id="IPR036909">
    <property type="entry name" value="Cyt_c-like_dom_sf"/>
</dbReference>
<evidence type="ECO:0000256" key="5">
    <source>
        <dbReference type="ARBA" id="ARBA00012949"/>
    </source>
</evidence>
<comment type="similarity">
    <text evidence="20">Belongs to the heme-copper respiratory oxidase family.</text>
</comment>
<feature type="transmembrane region" description="Helical" evidence="21">
    <location>
        <begin position="269"/>
        <end position="296"/>
    </location>
</feature>
<dbReference type="InterPro" id="IPR003468">
    <property type="entry name" value="Cyt_c_oxidase_monohaem-su/FixO"/>
</dbReference>
<dbReference type="EMBL" id="JBHUHR010000046">
    <property type="protein sequence ID" value="MFD2037090.1"/>
    <property type="molecule type" value="Genomic_DNA"/>
</dbReference>
<feature type="domain" description="Cytochrome oxidase subunit I profile" evidence="22">
    <location>
        <begin position="14"/>
        <end position="460"/>
    </location>
</feature>
<keyword evidence="6 20" id="KW-0813">Transport</keyword>
<feature type="transmembrane region" description="Helical" evidence="21">
    <location>
        <begin position="130"/>
        <end position="152"/>
    </location>
</feature>
<protein>
    <recommendedName>
        <fullName evidence="5">cytochrome-c oxidase</fullName>
        <ecNumber evidence="5">7.1.1.9</ecNumber>
    </recommendedName>
</protein>
<feature type="transmembrane region" description="Helical" evidence="21">
    <location>
        <begin position="308"/>
        <end position="324"/>
    </location>
</feature>